<dbReference type="Gene3D" id="3.40.50.1580">
    <property type="entry name" value="Nucleoside phosphorylase domain"/>
    <property type="match status" value="1"/>
</dbReference>
<dbReference type="PANTHER" id="PTHR46082:SF11">
    <property type="entry name" value="AAA+ ATPASE DOMAIN-CONTAINING PROTEIN-RELATED"/>
    <property type="match status" value="1"/>
</dbReference>
<dbReference type="EMBL" id="QUQM01000009">
    <property type="protein sequence ID" value="KAA8641565.1"/>
    <property type="molecule type" value="Genomic_DNA"/>
</dbReference>
<dbReference type="InterPro" id="IPR035994">
    <property type="entry name" value="Nucleoside_phosphorylase_sf"/>
</dbReference>
<protein>
    <recommendedName>
        <fullName evidence="3">Nucleoside phosphorylase domain-containing protein</fullName>
    </recommendedName>
</protein>
<proteinExistence type="predicted"/>
<accession>A0A5M9M3K2</accession>
<dbReference type="GO" id="GO:0009116">
    <property type="term" value="P:nucleoside metabolic process"/>
    <property type="evidence" value="ECO:0007669"/>
    <property type="project" value="InterPro"/>
</dbReference>
<evidence type="ECO:0000313" key="1">
    <source>
        <dbReference type="EMBL" id="KAA8641565.1"/>
    </source>
</evidence>
<organism evidence="1 2">
    <name type="scientific">Aspergillus tanneri</name>
    <dbReference type="NCBI Taxonomy" id="1220188"/>
    <lineage>
        <taxon>Eukaryota</taxon>
        <taxon>Fungi</taxon>
        <taxon>Dikarya</taxon>
        <taxon>Ascomycota</taxon>
        <taxon>Pezizomycotina</taxon>
        <taxon>Eurotiomycetes</taxon>
        <taxon>Eurotiomycetidae</taxon>
        <taxon>Eurotiales</taxon>
        <taxon>Aspergillaceae</taxon>
        <taxon>Aspergillus</taxon>
        <taxon>Aspergillus subgen. Circumdati</taxon>
    </lineage>
</organism>
<dbReference type="SUPFAM" id="SSF53167">
    <property type="entry name" value="Purine and uridine phosphorylases"/>
    <property type="match status" value="1"/>
</dbReference>
<dbReference type="OrthoDB" id="1577640at2759"/>
<dbReference type="VEuPathDB" id="FungiDB:EYZ11_012963"/>
<dbReference type="AlphaFoldDB" id="A0A5M9M3K2"/>
<dbReference type="GeneID" id="54334402"/>
<comment type="caution">
    <text evidence="1">The sequence shown here is derived from an EMBL/GenBank/DDBJ whole genome shotgun (WGS) entry which is preliminary data.</text>
</comment>
<dbReference type="InterPro" id="IPR053137">
    <property type="entry name" value="NLR-like"/>
</dbReference>
<evidence type="ECO:0000313" key="2">
    <source>
        <dbReference type="Proteomes" id="UP000324241"/>
    </source>
</evidence>
<reference evidence="1 2" key="1">
    <citation type="submission" date="2019-08" db="EMBL/GenBank/DDBJ databases">
        <title>The genome sequence of a newly discovered highly antifungal drug resistant Aspergillus species, Aspergillus tanneri NIH 1004.</title>
        <authorList>
            <person name="Mounaud S."/>
            <person name="Singh I."/>
            <person name="Joardar V."/>
            <person name="Pakala S."/>
            <person name="Pakala S."/>
            <person name="Venepally P."/>
            <person name="Chung J.K."/>
            <person name="Losada L."/>
            <person name="Nierman W.C."/>
        </authorList>
    </citation>
    <scope>NUCLEOTIDE SEQUENCE [LARGE SCALE GENOMIC DNA]</scope>
    <source>
        <strain evidence="1 2">NIH1004</strain>
    </source>
</reference>
<evidence type="ECO:0008006" key="3">
    <source>
        <dbReference type="Google" id="ProtNLM"/>
    </source>
</evidence>
<dbReference type="GO" id="GO:0003824">
    <property type="term" value="F:catalytic activity"/>
    <property type="evidence" value="ECO:0007669"/>
    <property type="project" value="InterPro"/>
</dbReference>
<name>A0A5M9M3K2_9EURO</name>
<sequence>MTSLTNDDYAIAWICALPLEMAAARVMLDRIHNPLPKLPTDPNAYVLGELNGHYIVVACLPTGVYGTISAATVVSHVVSTFPRIQFGLMVGIGGGVPSTSNDIRLGDVVISKPDGKYSGVYI</sequence>
<gene>
    <name evidence="1" type="ORF">ATNIH1004_011701</name>
</gene>
<dbReference type="PANTHER" id="PTHR46082">
    <property type="entry name" value="ATP/GTP-BINDING PROTEIN-RELATED"/>
    <property type="match status" value="1"/>
</dbReference>
<dbReference type="RefSeq" id="XP_033420927.1">
    <property type="nucleotide sequence ID" value="XM_033576263.1"/>
</dbReference>
<dbReference type="Proteomes" id="UP000324241">
    <property type="component" value="Unassembled WGS sequence"/>
</dbReference>